<dbReference type="InterPro" id="IPR006121">
    <property type="entry name" value="HMA_dom"/>
</dbReference>
<evidence type="ECO:0000313" key="3">
    <source>
        <dbReference type="EMBL" id="PNX61466.1"/>
    </source>
</evidence>
<dbReference type="SUPFAM" id="SSF55008">
    <property type="entry name" value="HMA, heavy metal-associated domain"/>
    <property type="match status" value="1"/>
</dbReference>
<evidence type="ECO:0000256" key="1">
    <source>
        <dbReference type="ARBA" id="ARBA00022723"/>
    </source>
</evidence>
<reference evidence="3 4" key="1">
    <citation type="journal article" date="2014" name="Am. J. Bot.">
        <title>Genome assembly and annotation for red clover (Trifolium pratense; Fabaceae).</title>
        <authorList>
            <person name="Istvanek J."/>
            <person name="Jaros M."/>
            <person name="Krenek A."/>
            <person name="Repkova J."/>
        </authorList>
    </citation>
    <scope>NUCLEOTIDE SEQUENCE [LARGE SCALE GENOMIC DNA]</scope>
    <source>
        <strain evidence="4">cv. Tatra</strain>
        <tissue evidence="3">Young leaves</tissue>
    </source>
</reference>
<proteinExistence type="predicted"/>
<dbReference type="PROSITE" id="PS01047">
    <property type="entry name" value="HMA_1"/>
    <property type="match status" value="1"/>
</dbReference>
<dbReference type="STRING" id="57577.A0A2K3K5C9"/>
<dbReference type="PANTHER" id="PTHR46594">
    <property type="entry name" value="P-TYPE CATION-TRANSPORTING ATPASE"/>
    <property type="match status" value="1"/>
</dbReference>
<feature type="non-terminal residue" evidence="3">
    <location>
        <position position="99"/>
    </location>
</feature>
<dbReference type="PANTHER" id="PTHR46594:SF4">
    <property type="entry name" value="P-TYPE CATION-TRANSPORTING ATPASE"/>
    <property type="match status" value="1"/>
</dbReference>
<organism evidence="3 4">
    <name type="scientific">Trifolium pratense</name>
    <name type="common">Red clover</name>
    <dbReference type="NCBI Taxonomy" id="57577"/>
    <lineage>
        <taxon>Eukaryota</taxon>
        <taxon>Viridiplantae</taxon>
        <taxon>Streptophyta</taxon>
        <taxon>Embryophyta</taxon>
        <taxon>Tracheophyta</taxon>
        <taxon>Spermatophyta</taxon>
        <taxon>Magnoliopsida</taxon>
        <taxon>eudicotyledons</taxon>
        <taxon>Gunneridae</taxon>
        <taxon>Pentapetalae</taxon>
        <taxon>rosids</taxon>
        <taxon>fabids</taxon>
        <taxon>Fabales</taxon>
        <taxon>Fabaceae</taxon>
        <taxon>Papilionoideae</taxon>
        <taxon>50 kb inversion clade</taxon>
        <taxon>NPAAA clade</taxon>
        <taxon>Hologalegina</taxon>
        <taxon>IRL clade</taxon>
        <taxon>Trifolieae</taxon>
        <taxon>Trifolium</taxon>
    </lineage>
</organism>
<evidence type="ECO:0000313" key="4">
    <source>
        <dbReference type="Proteomes" id="UP000236291"/>
    </source>
</evidence>
<dbReference type="Pfam" id="PF00403">
    <property type="entry name" value="HMA"/>
    <property type="match status" value="1"/>
</dbReference>
<feature type="domain" description="HMA" evidence="2">
    <location>
        <begin position="49"/>
        <end position="99"/>
    </location>
</feature>
<name>A0A2K3K5C9_TRIPR</name>
<sequence>MAKLLSLACFRNEGWHNLSARSHYPSMPSFPKSEPGTPSTSVVEPSTMITALFSVHGMTCSACAGSVEKGIKRLHGIQEAVVDVLNNRARVIFHPSFVN</sequence>
<dbReference type="InterPro" id="IPR017969">
    <property type="entry name" value="Heavy-metal-associated_CS"/>
</dbReference>
<comment type="caution">
    <text evidence="3">The sequence shown here is derived from an EMBL/GenBank/DDBJ whole genome shotgun (WGS) entry which is preliminary data.</text>
</comment>
<dbReference type="CDD" id="cd00371">
    <property type="entry name" value="HMA"/>
    <property type="match status" value="1"/>
</dbReference>
<dbReference type="Gene3D" id="3.30.70.100">
    <property type="match status" value="1"/>
</dbReference>
<keyword evidence="1" id="KW-0479">Metal-binding</keyword>
<dbReference type="Proteomes" id="UP000236291">
    <property type="component" value="Unassembled WGS sequence"/>
</dbReference>
<gene>
    <name evidence="3" type="ORF">L195_g052471</name>
</gene>
<reference evidence="3 4" key="2">
    <citation type="journal article" date="2017" name="Front. Plant Sci.">
        <title>Gene Classification and Mining of Molecular Markers Useful in Red Clover (Trifolium pratense) Breeding.</title>
        <authorList>
            <person name="Istvanek J."/>
            <person name="Dluhosova J."/>
            <person name="Dluhos P."/>
            <person name="Patkova L."/>
            <person name="Nedelnik J."/>
            <person name="Repkova J."/>
        </authorList>
    </citation>
    <scope>NUCLEOTIDE SEQUENCE [LARGE SCALE GENOMIC DNA]</scope>
    <source>
        <strain evidence="4">cv. Tatra</strain>
        <tissue evidence="3">Young leaves</tissue>
    </source>
</reference>
<dbReference type="InterPro" id="IPR036163">
    <property type="entry name" value="HMA_dom_sf"/>
</dbReference>
<evidence type="ECO:0000259" key="2">
    <source>
        <dbReference type="PROSITE" id="PS50846"/>
    </source>
</evidence>
<dbReference type="PROSITE" id="PS50846">
    <property type="entry name" value="HMA_2"/>
    <property type="match status" value="1"/>
</dbReference>
<dbReference type="EMBL" id="ASHM01085309">
    <property type="protein sequence ID" value="PNX61466.1"/>
    <property type="molecule type" value="Genomic_DNA"/>
</dbReference>
<accession>A0A2K3K5C9</accession>
<dbReference type="AlphaFoldDB" id="A0A2K3K5C9"/>
<protein>
    <submittedName>
        <fullName evidence="3">Copper-transporting ATPase 3-like protein</fullName>
    </submittedName>
</protein>
<dbReference type="GO" id="GO:0046872">
    <property type="term" value="F:metal ion binding"/>
    <property type="evidence" value="ECO:0007669"/>
    <property type="project" value="UniProtKB-KW"/>
</dbReference>